<feature type="region of interest" description="Disordered" evidence="1">
    <location>
        <begin position="241"/>
        <end position="291"/>
    </location>
</feature>
<gene>
    <name evidence="2" type="ORF">HMPREF9140_01038</name>
</gene>
<sequence>METTSVLPNRIKIKGCHCSKFTNGFYVTFHVRMCDIIANANRAQLNISDEMINEWRALVNQALVKAPKLEVLAITRELAEIDRKRKKLITYLFEIVRTHCVSTISNLADSAHSLEVIVRKFSGLQKQSREHKNAMIRSMVQAFREKAADMAMLGITEVVDDLERVNDEYGATEIRRVDTRHDYTATYKIRPKLDEIYSVAMQHVTAAYVFAKTDEEKRSILELVAKINHYISDFRRTYNESMAQKKRPRKKADNQETLEDYSDEMPEVEQDSDAPKSDDAIAENDVADVVM</sequence>
<comment type="caution">
    <text evidence="2">The sequence shown here is derived from an EMBL/GenBank/DDBJ whole genome shotgun (WGS) entry which is preliminary data.</text>
</comment>
<organism evidence="2 3">
    <name type="scientific">Prevotella micans F0438</name>
    <dbReference type="NCBI Taxonomy" id="883158"/>
    <lineage>
        <taxon>Bacteria</taxon>
        <taxon>Pseudomonadati</taxon>
        <taxon>Bacteroidota</taxon>
        <taxon>Bacteroidia</taxon>
        <taxon>Bacteroidales</taxon>
        <taxon>Prevotellaceae</taxon>
        <taxon>Prevotella</taxon>
    </lineage>
</organism>
<keyword evidence="3" id="KW-1185">Reference proteome</keyword>
<dbReference type="AlphaFoldDB" id="H1Q2A0"/>
<dbReference type="InterPro" id="IPR046228">
    <property type="entry name" value="DUF6261"/>
</dbReference>
<feature type="compositionally biased region" description="Acidic residues" evidence="1">
    <location>
        <begin position="280"/>
        <end position="291"/>
    </location>
</feature>
<dbReference type="EMBL" id="AGWK01000029">
    <property type="protein sequence ID" value="EHO71170.1"/>
    <property type="molecule type" value="Genomic_DNA"/>
</dbReference>
<evidence type="ECO:0000256" key="1">
    <source>
        <dbReference type="SAM" id="MobiDB-lite"/>
    </source>
</evidence>
<name>H1Q2A0_9BACT</name>
<accession>H1Q2A0</accession>
<evidence type="ECO:0000313" key="2">
    <source>
        <dbReference type="EMBL" id="EHO71170.1"/>
    </source>
</evidence>
<evidence type="ECO:0000313" key="3">
    <source>
        <dbReference type="Proteomes" id="UP000016023"/>
    </source>
</evidence>
<dbReference type="HOGENOM" id="CLU_057108_1_0_10"/>
<protein>
    <submittedName>
        <fullName evidence="2">Uncharacterized protein</fullName>
    </submittedName>
</protein>
<reference evidence="2 3" key="1">
    <citation type="submission" date="2011-12" db="EMBL/GenBank/DDBJ databases">
        <title>The Genome Sequence of Prevotella micans F0438.</title>
        <authorList>
            <consortium name="The Broad Institute Genome Sequencing Platform"/>
            <person name="Earl A."/>
            <person name="Ward D."/>
            <person name="Feldgarden M."/>
            <person name="Gevers D."/>
            <person name="Izard J."/>
            <person name="Baranova O.V."/>
            <person name="Blanton J.M."/>
            <person name="Wade W.G."/>
            <person name="Dewhirst F.E."/>
            <person name="Young S.K."/>
            <person name="Zeng Q."/>
            <person name="Gargeya S."/>
            <person name="Fitzgerald M."/>
            <person name="Haas B."/>
            <person name="Abouelleil A."/>
            <person name="Alvarado L."/>
            <person name="Arachchi H.M."/>
            <person name="Berlin A."/>
            <person name="Chapman S.B."/>
            <person name="Gearin G."/>
            <person name="Goldberg J."/>
            <person name="Griggs A."/>
            <person name="Gujja S."/>
            <person name="Hansen M."/>
            <person name="Heiman D."/>
            <person name="Howarth C."/>
            <person name="Larimer J."/>
            <person name="Lui A."/>
            <person name="MacDonald P.J.P."/>
            <person name="McCowen C."/>
            <person name="Montmayeur A."/>
            <person name="Murphy C."/>
            <person name="Neiman D."/>
            <person name="Pearson M."/>
            <person name="Priest M."/>
            <person name="Roberts A."/>
            <person name="Saif S."/>
            <person name="Shea T."/>
            <person name="Sisk P."/>
            <person name="Stolte C."/>
            <person name="Sykes S."/>
            <person name="Wortman J."/>
            <person name="Nusbaum C."/>
            <person name="Birren B."/>
        </authorList>
    </citation>
    <scope>NUCLEOTIDE SEQUENCE [LARGE SCALE GENOMIC DNA]</scope>
    <source>
        <strain evidence="2 3">F0438</strain>
    </source>
</reference>
<dbReference type="Proteomes" id="UP000016023">
    <property type="component" value="Unassembled WGS sequence"/>
</dbReference>
<proteinExistence type="predicted"/>
<feature type="compositionally biased region" description="Acidic residues" evidence="1">
    <location>
        <begin position="256"/>
        <end position="272"/>
    </location>
</feature>
<dbReference type="PATRIC" id="fig|883158.3.peg.1046"/>
<dbReference type="Pfam" id="PF19775">
    <property type="entry name" value="DUF6261"/>
    <property type="match status" value="1"/>
</dbReference>
<dbReference type="RefSeq" id="WP_006952272.1">
    <property type="nucleotide sequence ID" value="NZ_JH594522.1"/>
</dbReference>